<dbReference type="Pfam" id="PF00158">
    <property type="entry name" value="Sigma54_activat"/>
    <property type="match status" value="1"/>
</dbReference>
<feature type="domain" description="CBS" evidence="8">
    <location>
        <begin position="15"/>
        <end position="73"/>
    </location>
</feature>
<dbReference type="CDD" id="cd00130">
    <property type="entry name" value="PAS"/>
    <property type="match status" value="1"/>
</dbReference>
<dbReference type="NCBIfam" id="TIGR00229">
    <property type="entry name" value="sensory_box"/>
    <property type="match status" value="1"/>
</dbReference>
<dbReference type="InterPro" id="IPR058031">
    <property type="entry name" value="AAA_lid_NorR"/>
</dbReference>
<feature type="domain" description="PAS" evidence="7">
    <location>
        <begin position="137"/>
        <end position="188"/>
    </location>
</feature>
<dbReference type="Gene3D" id="1.10.8.60">
    <property type="match status" value="1"/>
</dbReference>
<dbReference type="Gene3D" id="1.10.10.60">
    <property type="entry name" value="Homeodomain-like"/>
    <property type="match status" value="1"/>
</dbReference>
<dbReference type="Pfam" id="PF25601">
    <property type="entry name" value="AAA_lid_14"/>
    <property type="match status" value="1"/>
</dbReference>
<evidence type="ECO:0000259" key="6">
    <source>
        <dbReference type="PROSITE" id="PS50045"/>
    </source>
</evidence>
<dbReference type="Proteomes" id="UP000665043">
    <property type="component" value="Chromosome"/>
</dbReference>
<dbReference type="SMART" id="SM00091">
    <property type="entry name" value="PAS"/>
    <property type="match status" value="1"/>
</dbReference>
<evidence type="ECO:0000256" key="2">
    <source>
        <dbReference type="ARBA" id="ARBA00022840"/>
    </source>
</evidence>
<dbReference type="CDD" id="cd00009">
    <property type="entry name" value="AAA"/>
    <property type="match status" value="1"/>
</dbReference>
<keyword evidence="2" id="KW-0067">ATP-binding</keyword>
<dbReference type="SUPFAM" id="SSF52540">
    <property type="entry name" value="P-loop containing nucleoside triphosphate hydrolases"/>
    <property type="match status" value="1"/>
</dbReference>
<dbReference type="InterPro" id="IPR002078">
    <property type="entry name" value="Sigma_54_int"/>
</dbReference>
<dbReference type="PANTHER" id="PTHR32071">
    <property type="entry name" value="TRANSCRIPTIONAL REGULATORY PROTEIN"/>
    <property type="match status" value="1"/>
</dbReference>
<evidence type="ECO:0000259" key="7">
    <source>
        <dbReference type="PROSITE" id="PS50112"/>
    </source>
</evidence>
<accession>A0ABX7VZV2</accession>
<dbReference type="Pfam" id="PF02954">
    <property type="entry name" value="HTH_8"/>
    <property type="match status" value="1"/>
</dbReference>
<feature type="domain" description="Sigma-54 factor interaction" evidence="6">
    <location>
        <begin position="279"/>
        <end position="509"/>
    </location>
</feature>
<dbReference type="Pfam" id="PF00571">
    <property type="entry name" value="CBS"/>
    <property type="match status" value="1"/>
</dbReference>
<proteinExistence type="predicted"/>
<keyword evidence="3" id="KW-0805">Transcription regulation</keyword>
<keyword evidence="10" id="KW-1185">Reference proteome</keyword>
<dbReference type="PRINTS" id="PR01590">
    <property type="entry name" value="HTHFIS"/>
</dbReference>
<evidence type="ECO:0000259" key="8">
    <source>
        <dbReference type="PROSITE" id="PS51371"/>
    </source>
</evidence>
<dbReference type="InterPro" id="IPR013767">
    <property type="entry name" value="PAS_fold"/>
</dbReference>
<evidence type="ECO:0000256" key="4">
    <source>
        <dbReference type="ARBA" id="ARBA00023163"/>
    </source>
</evidence>
<evidence type="ECO:0000256" key="3">
    <source>
        <dbReference type="ARBA" id="ARBA00023015"/>
    </source>
</evidence>
<dbReference type="InterPro" id="IPR035965">
    <property type="entry name" value="PAS-like_dom_sf"/>
</dbReference>
<dbReference type="InterPro" id="IPR000644">
    <property type="entry name" value="CBS_dom"/>
</dbReference>
<keyword evidence="1" id="KW-0547">Nucleotide-binding</keyword>
<dbReference type="InterPro" id="IPR027417">
    <property type="entry name" value="P-loop_NTPase"/>
</dbReference>
<dbReference type="Gene3D" id="3.10.580.10">
    <property type="entry name" value="CBS-domain"/>
    <property type="match status" value="1"/>
</dbReference>
<dbReference type="Gene3D" id="3.40.50.300">
    <property type="entry name" value="P-loop containing nucleotide triphosphate hydrolases"/>
    <property type="match status" value="1"/>
</dbReference>
<dbReference type="InterPro" id="IPR000014">
    <property type="entry name" value="PAS"/>
</dbReference>
<keyword evidence="4" id="KW-0804">Transcription</keyword>
<dbReference type="PROSITE" id="PS50045">
    <property type="entry name" value="SIGMA54_INTERACT_4"/>
    <property type="match status" value="1"/>
</dbReference>
<reference evidence="9 10" key="1">
    <citation type="submission" date="2019-12" db="EMBL/GenBank/DDBJ databases">
        <title>The whole genome sequencing of a strain isolated from a Mars analog, Dalangtan Playa.</title>
        <authorList>
            <person name="Huang T."/>
        </authorList>
    </citation>
    <scope>NUCLEOTIDE SEQUENCE [LARGE SCALE GENOMIC DNA]</scope>
    <source>
        <strain evidence="9 10">DP4-553-S</strain>
    </source>
</reference>
<keyword evidence="5" id="KW-0129">CBS domain</keyword>
<evidence type="ECO:0000313" key="10">
    <source>
        <dbReference type="Proteomes" id="UP000665043"/>
    </source>
</evidence>
<dbReference type="Pfam" id="PF00989">
    <property type="entry name" value="PAS"/>
    <property type="match status" value="1"/>
</dbReference>
<dbReference type="InterPro" id="IPR009057">
    <property type="entry name" value="Homeodomain-like_sf"/>
</dbReference>
<organism evidence="9 10">
    <name type="scientific">Sediminibacillus dalangtanensis</name>
    <dbReference type="NCBI Taxonomy" id="2729421"/>
    <lineage>
        <taxon>Bacteria</taxon>
        <taxon>Bacillati</taxon>
        <taxon>Bacillota</taxon>
        <taxon>Bacilli</taxon>
        <taxon>Bacillales</taxon>
        <taxon>Bacillaceae</taxon>
        <taxon>Sediminibacillus</taxon>
    </lineage>
</organism>
<dbReference type="Gene3D" id="3.30.450.20">
    <property type="entry name" value="PAS domain"/>
    <property type="match status" value="1"/>
</dbReference>
<dbReference type="PROSITE" id="PS50112">
    <property type="entry name" value="PAS"/>
    <property type="match status" value="1"/>
</dbReference>
<dbReference type="PANTHER" id="PTHR32071:SF57">
    <property type="entry name" value="C4-DICARBOXYLATE TRANSPORT TRANSCRIPTIONAL REGULATORY PROTEIN DCTD"/>
    <property type="match status" value="1"/>
</dbReference>
<dbReference type="InterPro" id="IPR046342">
    <property type="entry name" value="CBS_dom_sf"/>
</dbReference>
<evidence type="ECO:0000313" key="9">
    <source>
        <dbReference type="EMBL" id="QTN01371.1"/>
    </source>
</evidence>
<dbReference type="EMBL" id="CP046956">
    <property type="protein sequence ID" value="QTN01371.1"/>
    <property type="molecule type" value="Genomic_DNA"/>
</dbReference>
<sequence length="591" mass="66838">MDINKQEWLKVEKWMTGSPAYITKERTLKEAGEKMLDNHIDFLPVLDESRRPMGVVTLYEVFRHLAVGRAGASLLEDCLAEQPIILPADSLIDISSQRGRYFLVVNEKGQLTGTLTRHDMEKAFRHYIETSNQKRHAAEALAVILETAYEGIAVVDEQAKILEFNEAYSRFTGIPREEAIGKQVQEVIDNTNLHNTVRTGMTERGVVQYIQGEAMIVHRIPIWKEDRLVGAIGMLIFEGVGEVYRIYEKLRRNVHEPQSVQKSVSASPQGGRLTSLDQIIGKSTSISIIKQLVRRVSKTDATILISGESGTGKELFAQSVHQLSGRSQGPFISLNCGAVPEQLFESELFGYEAGAFTGANREGKPGKFELAQNGTLFLDEIGEMPLLMQTKLLRVLQEKEVERVGGTKKYKINTRIIAATNRDLKAMVEAGKFRKDLYYRIQVIELTVPPLRERPEDIPLLLSHYMNEICNKYRLPPKTMTKDVMAVLSRRHWEGNVRELINVLEKLLILVEGDTIEVKHLAFLGEDKEKTPTASHENNQARLMDNVKAQEKHLIEKVLAESGGNKTRAAKELGIHRTTLYQKMKKYHIDD</sequence>
<protein>
    <submittedName>
        <fullName evidence="9">CBS domain-containing protein</fullName>
    </submittedName>
</protein>
<dbReference type="InterPro" id="IPR025662">
    <property type="entry name" value="Sigma_54_int_dom_ATP-bd_1"/>
</dbReference>
<dbReference type="InterPro" id="IPR003593">
    <property type="entry name" value="AAA+_ATPase"/>
</dbReference>
<dbReference type="SUPFAM" id="SSF54631">
    <property type="entry name" value="CBS-domain pair"/>
    <property type="match status" value="1"/>
</dbReference>
<gene>
    <name evidence="9" type="ORF">ERJ70_03525</name>
</gene>
<dbReference type="SUPFAM" id="SSF46689">
    <property type="entry name" value="Homeodomain-like"/>
    <property type="match status" value="1"/>
</dbReference>
<dbReference type="PROSITE" id="PS00675">
    <property type="entry name" value="SIGMA54_INTERACT_1"/>
    <property type="match status" value="1"/>
</dbReference>
<evidence type="ECO:0000256" key="1">
    <source>
        <dbReference type="ARBA" id="ARBA00022741"/>
    </source>
</evidence>
<dbReference type="PROSITE" id="PS51371">
    <property type="entry name" value="CBS"/>
    <property type="match status" value="1"/>
</dbReference>
<dbReference type="SUPFAM" id="SSF55785">
    <property type="entry name" value="PYP-like sensor domain (PAS domain)"/>
    <property type="match status" value="1"/>
</dbReference>
<dbReference type="InterPro" id="IPR002197">
    <property type="entry name" value="HTH_Fis"/>
</dbReference>
<name>A0ABX7VZV2_9BACI</name>
<evidence type="ECO:0000256" key="5">
    <source>
        <dbReference type="PROSITE-ProRule" id="PRU00703"/>
    </source>
</evidence>
<dbReference type="CDD" id="cd02205">
    <property type="entry name" value="CBS_pair_SF"/>
    <property type="match status" value="1"/>
</dbReference>
<dbReference type="InterPro" id="IPR025943">
    <property type="entry name" value="Sigma_54_int_dom_ATP-bd_2"/>
</dbReference>
<dbReference type="SMART" id="SM00382">
    <property type="entry name" value="AAA"/>
    <property type="match status" value="1"/>
</dbReference>
<dbReference type="SMART" id="SM00116">
    <property type="entry name" value="CBS"/>
    <property type="match status" value="1"/>
</dbReference>
<dbReference type="PROSITE" id="PS00676">
    <property type="entry name" value="SIGMA54_INTERACT_2"/>
    <property type="match status" value="1"/>
</dbReference>